<evidence type="ECO:0000313" key="2">
    <source>
        <dbReference type="Proteomes" id="UP000236370"/>
    </source>
</evidence>
<gene>
    <name evidence="1" type="ORF">CK820_G0025540</name>
</gene>
<dbReference type="PANTHER" id="PTHR32215">
    <property type="entry name" value="CILIA- AND FLAGELLA-ASSOCIATED PROTEIN 57"/>
    <property type="match status" value="1"/>
</dbReference>
<dbReference type="SMR" id="A0A2J8LZB5"/>
<protein>
    <submittedName>
        <fullName evidence="1">CFAP57 isoform 4</fullName>
    </submittedName>
</protein>
<feature type="non-terminal residue" evidence="1">
    <location>
        <position position="166"/>
    </location>
</feature>
<dbReference type="Proteomes" id="UP000236370">
    <property type="component" value="Unassembled WGS sequence"/>
</dbReference>
<dbReference type="Gene3D" id="2.130.10.10">
    <property type="entry name" value="YVTN repeat-like/Quinoprotein amine dehydrogenase"/>
    <property type="match status" value="1"/>
</dbReference>
<organism evidence="1 2">
    <name type="scientific">Pan troglodytes</name>
    <name type="common">Chimpanzee</name>
    <dbReference type="NCBI Taxonomy" id="9598"/>
    <lineage>
        <taxon>Eukaryota</taxon>
        <taxon>Metazoa</taxon>
        <taxon>Chordata</taxon>
        <taxon>Craniata</taxon>
        <taxon>Vertebrata</taxon>
        <taxon>Euteleostomi</taxon>
        <taxon>Mammalia</taxon>
        <taxon>Eutheria</taxon>
        <taxon>Euarchontoglires</taxon>
        <taxon>Primates</taxon>
        <taxon>Haplorrhini</taxon>
        <taxon>Catarrhini</taxon>
        <taxon>Hominidae</taxon>
        <taxon>Pan</taxon>
    </lineage>
</organism>
<dbReference type="InterPro" id="IPR015943">
    <property type="entry name" value="WD40/YVTN_repeat-like_dom_sf"/>
</dbReference>
<dbReference type="SUPFAM" id="SSF50978">
    <property type="entry name" value="WD40 repeat-like"/>
    <property type="match status" value="1"/>
</dbReference>
<dbReference type="AlphaFoldDB" id="A0A2J8LZB5"/>
<evidence type="ECO:0000313" key="1">
    <source>
        <dbReference type="EMBL" id="PNI52633.1"/>
    </source>
</evidence>
<sequence>MSAVVAQTLHVFGLRSHVANNIFYFDEQIIIFPSGNHCVKYNVDQKWQKFIPGSEKSQGMLALSISPNRRYLAISETVQEKPAITIYELSSIPCRKRKVLNNFDFQVQKFISMAFSPDSKYLLAQTSPPESNLVYWLWEKQKVMAIVRIDTQNNPVYQVSFSPQDN</sequence>
<dbReference type="InterPro" id="IPR036322">
    <property type="entry name" value="WD40_repeat_dom_sf"/>
</dbReference>
<accession>A0A2J8LZB5</accession>
<comment type="caution">
    <text evidence="1">The sequence shown here is derived from an EMBL/GenBank/DDBJ whole genome shotgun (WGS) entry which is preliminary data.</text>
</comment>
<dbReference type="EMBL" id="NBAG03000275">
    <property type="protein sequence ID" value="PNI52633.1"/>
    <property type="molecule type" value="Genomic_DNA"/>
</dbReference>
<name>A0A2J8LZB5_PANTR</name>
<proteinExistence type="predicted"/>
<dbReference type="InterPro" id="IPR052993">
    <property type="entry name" value="CFA-57"/>
</dbReference>
<dbReference type="PANTHER" id="PTHR32215:SF0">
    <property type="entry name" value="CILIA- AND FLAGELLA-ASSOCIATED PROTEIN 57"/>
    <property type="match status" value="1"/>
</dbReference>
<reference evidence="1 2" key="1">
    <citation type="submission" date="2017-12" db="EMBL/GenBank/DDBJ databases">
        <title>High-resolution comparative analysis of great ape genomes.</title>
        <authorList>
            <person name="Pollen A."/>
            <person name="Hastie A."/>
            <person name="Hormozdiari F."/>
            <person name="Dougherty M."/>
            <person name="Liu R."/>
            <person name="Chaisson M."/>
            <person name="Hoppe E."/>
            <person name="Hill C."/>
            <person name="Pang A."/>
            <person name="Hillier L."/>
            <person name="Baker C."/>
            <person name="Armstrong J."/>
            <person name="Shendure J."/>
            <person name="Paten B."/>
            <person name="Wilson R."/>
            <person name="Chao H."/>
            <person name="Schneider V."/>
            <person name="Ventura M."/>
            <person name="Kronenberg Z."/>
            <person name="Murali S."/>
            <person name="Gordon D."/>
            <person name="Cantsilieris S."/>
            <person name="Munson K."/>
            <person name="Nelson B."/>
            <person name="Raja A."/>
            <person name="Underwood J."/>
            <person name="Diekhans M."/>
            <person name="Fiddes I."/>
            <person name="Haussler D."/>
            <person name="Eichler E."/>
        </authorList>
    </citation>
    <scope>NUCLEOTIDE SEQUENCE [LARGE SCALE GENOMIC DNA]</scope>
    <source>
        <strain evidence="1">Yerkes chimp pedigree #C0471</strain>
    </source>
</reference>